<name>A0A0J8U1N9_COCIT</name>
<keyword evidence="4" id="KW-0732">Signal</keyword>
<dbReference type="PRINTS" id="PR00757">
    <property type="entry name" value="AMINEOXDASEF"/>
</dbReference>
<comment type="similarity">
    <text evidence="3">Belongs to the flavin monoamine oxidase family.</text>
</comment>
<dbReference type="Gene3D" id="1.10.405.20">
    <property type="match status" value="1"/>
</dbReference>
<dbReference type="Gene3D" id="3.30.70.1990">
    <property type="match status" value="1"/>
</dbReference>
<dbReference type="EC" id="1.4.3.-" evidence="3"/>
<accession>A0A0J8U1N9</accession>
<evidence type="ECO:0000256" key="3">
    <source>
        <dbReference type="RuleBase" id="RU362067"/>
    </source>
</evidence>
<evidence type="ECO:0000313" key="5">
    <source>
        <dbReference type="EMBL" id="KMU80377.1"/>
    </source>
</evidence>
<dbReference type="Pfam" id="PF13450">
    <property type="entry name" value="NAD_binding_8"/>
    <property type="match status" value="1"/>
</dbReference>
<keyword evidence="3" id="KW-0560">Oxidoreductase</keyword>
<dbReference type="OrthoDB" id="68575at2759"/>
<dbReference type="EMBL" id="DS268124">
    <property type="protein sequence ID" value="KMU80377.1"/>
    <property type="molecule type" value="Genomic_DNA"/>
</dbReference>
<evidence type="ECO:0000256" key="4">
    <source>
        <dbReference type="SAM" id="SignalP"/>
    </source>
</evidence>
<reference evidence="6" key="1">
    <citation type="journal article" date="2010" name="Genome Res.">
        <title>Population genomic sequencing of Coccidioides fungi reveals recent hybridization and transposon control.</title>
        <authorList>
            <person name="Neafsey D.E."/>
            <person name="Barker B.M."/>
            <person name="Sharpton T.J."/>
            <person name="Stajich J.E."/>
            <person name="Park D.J."/>
            <person name="Whiston E."/>
            <person name="Hung C.-Y."/>
            <person name="McMahan C."/>
            <person name="White J."/>
            <person name="Sykes S."/>
            <person name="Heiman D."/>
            <person name="Young S."/>
            <person name="Zeng Q."/>
            <person name="Abouelleil A."/>
            <person name="Aftuck L."/>
            <person name="Bessette D."/>
            <person name="Brown A."/>
            <person name="FitzGerald M."/>
            <person name="Lui A."/>
            <person name="Macdonald J.P."/>
            <person name="Priest M."/>
            <person name="Orbach M.J."/>
            <person name="Galgiani J.N."/>
            <person name="Kirkland T.N."/>
            <person name="Cole G.T."/>
            <person name="Birren B.W."/>
            <person name="Henn M.R."/>
            <person name="Taylor J.W."/>
            <person name="Rounsley S.D."/>
        </authorList>
    </citation>
    <scope>NUCLEOTIDE SEQUENCE [LARGE SCALE GENOMIC DNA]</scope>
    <source>
        <strain evidence="6">RMSCC 3703</strain>
    </source>
</reference>
<feature type="chain" id="PRO_5005309730" description="Amine oxidase" evidence="4">
    <location>
        <begin position="29"/>
        <end position="490"/>
    </location>
</feature>
<keyword evidence="3" id="KW-0274">FAD</keyword>
<feature type="binding site" evidence="2">
    <location>
        <position position="50"/>
    </location>
    <ligand>
        <name>FAD</name>
        <dbReference type="ChEBI" id="CHEBI:57692"/>
    </ligand>
</feature>
<evidence type="ECO:0000313" key="6">
    <source>
        <dbReference type="Proteomes" id="UP000054559"/>
    </source>
</evidence>
<organism evidence="5 6">
    <name type="scientific">Coccidioides immitis RMSCC 3703</name>
    <dbReference type="NCBI Taxonomy" id="454286"/>
    <lineage>
        <taxon>Eukaryota</taxon>
        <taxon>Fungi</taxon>
        <taxon>Dikarya</taxon>
        <taxon>Ascomycota</taxon>
        <taxon>Pezizomycotina</taxon>
        <taxon>Eurotiomycetes</taxon>
        <taxon>Eurotiomycetidae</taxon>
        <taxon>Onygenales</taxon>
        <taxon>Onygenaceae</taxon>
        <taxon>Coccidioides</taxon>
    </lineage>
</organism>
<dbReference type="InterPro" id="IPR036188">
    <property type="entry name" value="FAD/NAD-bd_sf"/>
</dbReference>
<gene>
    <name evidence="5" type="ORF">CISG_02228</name>
</gene>
<keyword evidence="3" id="KW-0285">Flavoprotein</keyword>
<dbReference type="GO" id="GO:0016491">
    <property type="term" value="F:oxidoreductase activity"/>
    <property type="evidence" value="ECO:0007669"/>
    <property type="project" value="UniProtKB-KW"/>
</dbReference>
<dbReference type="Proteomes" id="UP000054559">
    <property type="component" value="Unassembled WGS sequence"/>
</dbReference>
<protein>
    <recommendedName>
        <fullName evidence="3">Amine oxidase</fullName>
        <ecNumber evidence="3">1.4.3.-</ecNumber>
    </recommendedName>
</protein>
<dbReference type="InterPro" id="IPR001613">
    <property type="entry name" value="Flavin_amine_oxidase"/>
</dbReference>
<dbReference type="SUPFAM" id="SSF51905">
    <property type="entry name" value="FAD/NAD(P)-binding domain"/>
    <property type="match status" value="1"/>
</dbReference>
<feature type="binding site" evidence="2">
    <location>
        <position position="258"/>
    </location>
    <ligand>
        <name>FAD</name>
        <dbReference type="ChEBI" id="CHEBI:57692"/>
    </ligand>
</feature>
<feature type="signal peptide" evidence="4">
    <location>
        <begin position="1"/>
        <end position="28"/>
    </location>
</feature>
<evidence type="ECO:0000256" key="1">
    <source>
        <dbReference type="ARBA" id="ARBA00001974"/>
    </source>
</evidence>
<evidence type="ECO:0000256" key="2">
    <source>
        <dbReference type="PIRSR" id="PIRSR601613-1"/>
    </source>
</evidence>
<comment type="cofactor">
    <cofactor evidence="1 3">
        <name>FAD</name>
        <dbReference type="ChEBI" id="CHEBI:57692"/>
    </cofactor>
</comment>
<proteinExistence type="inferred from homology"/>
<dbReference type="Gene3D" id="3.50.50.60">
    <property type="entry name" value="FAD/NAD(P)-binding domain"/>
    <property type="match status" value="1"/>
</dbReference>
<sequence>MASSFVRALGLSMISFLGISMIFPGGSCCSTCGKHEDITRDVCIIGGGSSGTYAAVRLRDKGKSVVVIEQDETLGGHTDTLIDPRTKKAINFGVAIFDDLDITREYFTRLGIKYKDTFFGNDPGVKLYANFQTGKIVDHKTSNMSAALTSYATQAMKYPELEKGFIFSDPVPEDLVIPFSKFVEKYDIGDALEIIYTYCQGYGDLLERLTVYVLKTFDLAVLNDLKNGFLNPASGNNNEIYDKAMEIIGSDVLFKSRVEDAERRKDGVKLTVKTPSGRKTIHAKKLIISIPPTLHNLRPFGLDENEKSIFGQFKTTGYYTSLVRVPGLPKFDSMTNYNPDTPYNLPKLPDIYWITPTIIPDVYDVKYGSPRALREEDVKKEIIRKLRPFQDASAKEAEFVAWSSHTPFGATVSRKAIESGFYKKLYFPASSIIPTGQDLHSTHITPGLLWEYTKNLVDTAGDLRFGHIVSFRFDITYPCPTFHDVSLGHL</sequence>
<dbReference type="AlphaFoldDB" id="A0A0J8U1N9"/>